<evidence type="ECO:0000259" key="14">
    <source>
        <dbReference type="Pfam" id="PF07715"/>
    </source>
</evidence>
<feature type="domain" description="TonB-dependent receptor plug" evidence="14">
    <location>
        <begin position="64"/>
        <end position="170"/>
    </location>
</feature>
<evidence type="ECO:0000256" key="1">
    <source>
        <dbReference type="ARBA" id="ARBA00004571"/>
    </source>
</evidence>
<evidence type="ECO:0000256" key="6">
    <source>
        <dbReference type="ARBA" id="ARBA00023077"/>
    </source>
</evidence>
<comment type="subcellular location">
    <subcellularLocation>
        <location evidence="1 9">Cell outer membrane</location>
        <topology evidence="1 9">Multi-pass membrane protein</topology>
    </subcellularLocation>
</comment>
<dbReference type="PROSITE" id="PS52016">
    <property type="entry name" value="TONB_DEPENDENT_REC_3"/>
    <property type="match status" value="1"/>
</dbReference>
<sequence>MKTNNNAALKAGAAPFALALALISAPAFAQEAAPQADSATETNEPTAIVVTGSLIRNPNLIQATPVNVTTADQIALKQSNTAEEVLRQVPGIVPNIGSAVNNGATGSNYVDLRGLGSNRNIVLLDGQRIVPADLQGRVDLNNIPLALISRVDALTGAAVTTYGADAITGVVNFVTKKDFAGVDIAVSDQITQQGDGNYFRGDVTTGVNFDDGRGNAVLSIGYQKSNPVYQGARDFSNIQLDSFSGTAGGSGTAVPARFSINGANRVIDPSTGLLKPGFTPFNFNPYNIFQTPFQRFNIFAQANYQLSDAVEVYTRGLFSKNTVKTIIAPSGLFAESMKIPFSNPYLPAGAAGQFCAANGLTDAECVAARAATDPTDPNYRTFNTVVRRRFVETGTRNSQYTTNVFDYSLGFRGALTKTVNWDVRASYGESDRLQTITGYVLKSRVQDALLATNKNSCLSGNDGCVPINLFGGAGSITPEQAAYTLSPSTSSNNTSLFQVRGLLSGDFGFTVPTASEPVGFAAGAEYRRYRAAQISDTLSKTPGELGGAGGAAPDIDGAYSVWESYGELVAPLVSDKPFFKSLTAEGGVRYSKYSVRGGPKTEAWTYKFGGSWEPTEQVKFRGNYSRAVRAPNIAELFTPNTVGLTNLAADPCAGAAPLTNANLRAICLAQGAPANSIGQILNPTAAQANITSGGNINLKPEKATTYTLGAVVQNLPFLPGFSVSVDYYNIKVTNQIGTPLPGDLIDACFGNVTAASATDTACTIIRRGPATGGLDGSPATTKGLFGGLTNQGKLFTDGIDVILNYQRPIGAVKWTLNAVANVTFHSKFKATATSIDRECVGLYSVNCSFTGSIQPRHTWSVQNTFSLKGMDLSLLWRHQSSARYEDGNAFKGTIPADSGALSGQTVDFNKIDAFDYLDVTTRFNIEQFTLTFTVQNLFNTKPPIVGNTIGSTSYNSGNTYPSSYDALGRRFAVGARVKF</sequence>
<proteinExistence type="inferred from homology"/>
<dbReference type="Pfam" id="PF00593">
    <property type="entry name" value="TonB_dep_Rec_b-barrel"/>
    <property type="match status" value="1"/>
</dbReference>
<dbReference type="InterPro" id="IPR000531">
    <property type="entry name" value="Beta-barrel_TonB"/>
</dbReference>
<dbReference type="Proteomes" id="UP000321464">
    <property type="component" value="Unassembled WGS sequence"/>
</dbReference>
<dbReference type="InterPro" id="IPR039426">
    <property type="entry name" value="TonB-dep_rcpt-like"/>
</dbReference>
<feature type="signal peptide" evidence="12">
    <location>
        <begin position="1"/>
        <end position="29"/>
    </location>
</feature>
<comment type="caution">
    <text evidence="15">The sequence shown here is derived from an EMBL/GenBank/DDBJ whole genome shotgun (WGS) entry which is preliminary data.</text>
</comment>
<keyword evidence="15" id="KW-0675">Receptor</keyword>
<dbReference type="GO" id="GO:0009279">
    <property type="term" value="C:cell outer membrane"/>
    <property type="evidence" value="ECO:0007669"/>
    <property type="project" value="UniProtKB-SubCell"/>
</dbReference>
<evidence type="ECO:0000256" key="9">
    <source>
        <dbReference type="PROSITE-ProRule" id="PRU01360"/>
    </source>
</evidence>
<evidence type="ECO:0000256" key="11">
    <source>
        <dbReference type="RuleBase" id="RU003357"/>
    </source>
</evidence>
<dbReference type="Pfam" id="PF07715">
    <property type="entry name" value="Plug"/>
    <property type="match status" value="1"/>
</dbReference>
<evidence type="ECO:0000259" key="13">
    <source>
        <dbReference type="Pfam" id="PF00593"/>
    </source>
</evidence>
<evidence type="ECO:0000256" key="4">
    <source>
        <dbReference type="ARBA" id="ARBA00022692"/>
    </source>
</evidence>
<dbReference type="InterPro" id="IPR037066">
    <property type="entry name" value="Plug_dom_sf"/>
</dbReference>
<dbReference type="EMBL" id="BJYR01000013">
    <property type="protein sequence ID" value="GEO00094.1"/>
    <property type="molecule type" value="Genomic_DNA"/>
</dbReference>
<evidence type="ECO:0000256" key="2">
    <source>
        <dbReference type="ARBA" id="ARBA00022448"/>
    </source>
</evidence>
<keyword evidence="7 9" id="KW-0472">Membrane</keyword>
<evidence type="ECO:0000313" key="15">
    <source>
        <dbReference type="EMBL" id="GEO00094.1"/>
    </source>
</evidence>
<evidence type="ECO:0000256" key="10">
    <source>
        <dbReference type="PROSITE-ProRule" id="PRU10144"/>
    </source>
</evidence>
<dbReference type="PROSITE" id="PS01156">
    <property type="entry name" value="TONB_DEPENDENT_REC_2"/>
    <property type="match status" value="1"/>
</dbReference>
<evidence type="ECO:0000256" key="12">
    <source>
        <dbReference type="SAM" id="SignalP"/>
    </source>
</evidence>
<comment type="similarity">
    <text evidence="9 11">Belongs to the TonB-dependent receptor family.</text>
</comment>
<name>A0A512AK78_9SPHN</name>
<dbReference type="InterPro" id="IPR036942">
    <property type="entry name" value="Beta-barrel_TonB_sf"/>
</dbReference>
<keyword evidence="4 9" id="KW-0812">Transmembrane</keyword>
<accession>A0A512AK78</accession>
<dbReference type="PANTHER" id="PTHR47234">
    <property type="match status" value="1"/>
</dbReference>
<dbReference type="OrthoDB" id="7051241at2"/>
<dbReference type="PANTHER" id="PTHR47234:SF2">
    <property type="entry name" value="TONB-DEPENDENT RECEPTOR"/>
    <property type="match status" value="1"/>
</dbReference>
<keyword evidence="6 11" id="KW-0798">TonB box</keyword>
<protein>
    <submittedName>
        <fullName evidence="15">TonB-dependent receptor</fullName>
    </submittedName>
</protein>
<gene>
    <name evidence="15" type="ORF">NSE01_19260</name>
</gene>
<feature type="domain" description="TonB-dependent receptor-like beta-barrel" evidence="13">
    <location>
        <begin position="389"/>
        <end position="937"/>
    </location>
</feature>
<keyword evidence="16" id="KW-1185">Reference proteome</keyword>
<dbReference type="SUPFAM" id="SSF56935">
    <property type="entry name" value="Porins"/>
    <property type="match status" value="1"/>
</dbReference>
<dbReference type="InterPro" id="IPR010917">
    <property type="entry name" value="TonB_rcpt_CS"/>
</dbReference>
<dbReference type="RefSeq" id="WP_147159419.1">
    <property type="nucleotide sequence ID" value="NZ_BJYR01000013.1"/>
</dbReference>
<evidence type="ECO:0000256" key="3">
    <source>
        <dbReference type="ARBA" id="ARBA00022452"/>
    </source>
</evidence>
<organism evidence="15 16">
    <name type="scientific">Novosphingobium sediminis</name>
    <dbReference type="NCBI Taxonomy" id="707214"/>
    <lineage>
        <taxon>Bacteria</taxon>
        <taxon>Pseudomonadati</taxon>
        <taxon>Pseudomonadota</taxon>
        <taxon>Alphaproteobacteria</taxon>
        <taxon>Sphingomonadales</taxon>
        <taxon>Sphingomonadaceae</taxon>
        <taxon>Novosphingobium</taxon>
    </lineage>
</organism>
<reference evidence="15 16" key="1">
    <citation type="submission" date="2019-07" db="EMBL/GenBank/DDBJ databases">
        <title>Whole genome shotgun sequence of Novosphingobium sediminis NBRC 106119.</title>
        <authorList>
            <person name="Hosoyama A."/>
            <person name="Uohara A."/>
            <person name="Ohji S."/>
            <person name="Ichikawa N."/>
        </authorList>
    </citation>
    <scope>NUCLEOTIDE SEQUENCE [LARGE SCALE GENOMIC DNA]</scope>
    <source>
        <strain evidence="15 16">NBRC 106119</strain>
    </source>
</reference>
<dbReference type="AlphaFoldDB" id="A0A512AK78"/>
<evidence type="ECO:0000313" key="16">
    <source>
        <dbReference type="Proteomes" id="UP000321464"/>
    </source>
</evidence>
<dbReference type="Gene3D" id="2.170.130.10">
    <property type="entry name" value="TonB-dependent receptor, plug domain"/>
    <property type="match status" value="1"/>
</dbReference>
<keyword evidence="2 9" id="KW-0813">Transport</keyword>
<evidence type="ECO:0000256" key="5">
    <source>
        <dbReference type="ARBA" id="ARBA00022729"/>
    </source>
</evidence>
<keyword evidence="8 9" id="KW-0998">Cell outer membrane</keyword>
<dbReference type="InterPro" id="IPR012910">
    <property type="entry name" value="Plug_dom"/>
</dbReference>
<feature type="short sequence motif" description="TonB C-terminal box" evidence="10">
    <location>
        <begin position="962"/>
        <end position="979"/>
    </location>
</feature>
<evidence type="ECO:0000256" key="7">
    <source>
        <dbReference type="ARBA" id="ARBA00023136"/>
    </source>
</evidence>
<dbReference type="Gene3D" id="2.40.170.20">
    <property type="entry name" value="TonB-dependent receptor, beta-barrel domain"/>
    <property type="match status" value="1"/>
</dbReference>
<feature type="chain" id="PRO_5022187124" evidence="12">
    <location>
        <begin position="30"/>
        <end position="979"/>
    </location>
</feature>
<keyword evidence="5 12" id="KW-0732">Signal</keyword>
<evidence type="ECO:0000256" key="8">
    <source>
        <dbReference type="ARBA" id="ARBA00023237"/>
    </source>
</evidence>
<keyword evidence="3 9" id="KW-1134">Transmembrane beta strand</keyword>